<reference evidence="3 4" key="1">
    <citation type="submission" date="2018-06" db="EMBL/GenBank/DDBJ databases">
        <title>Genomic Encyclopedia of Archaeal and Bacterial Type Strains, Phase II (KMG-II): from individual species to whole genera.</title>
        <authorList>
            <person name="Goeker M."/>
        </authorList>
    </citation>
    <scope>NUCLEOTIDE SEQUENCE [LARGE SCALE GENOMIC DNA]</scope>
    <source>
        <strain evidence="3 4">DSM 19830</strain>
    </source>
</reference>
<proteinExistence type="predicted"/>
<dbReference type="SUPFAM" id="SSF53756">
    <property type="entry name" value="UDP-Glycosyltransferase/glycogen phosphorylase"/>
    <property type="match status" value="1"/>
</dbReference>
<sequence>MKIIQLIQKPQRRGAEIFAAQLSEQLRLTGNEILLVSIFEGDADLPFKGKWIKLNKQVSHRFFDFNGWSQFSTIVKDFKPDIIQANAADTLKFSVFSKRLFGWKAPIIYRNANQMGDFIRNGFHQKFNQYLLNQVSGIVSVSNASAANLHDTFRFPQDKSTTIPIGIDSMDIDLKLQQKPTLPMPEDFLLQIGGLVEEKDPLGMLDIFFEIHKDKPGLKLIFMGSGNLKSKLEDRIKELGLASKVQLIPSQQNIFPILSKAKALVMPSKIEGLPGVILEAMYCKVPVIAYDVGGIREVIKNENGWLVPAGKPVSFEKAIVSVLNSSKVDLKAKLFKAMELIEDQYTISKISNQFGFYYKSIR</sequence>
<gene>
    <name evidence="3" type="ORF">LV85_03753</name>
</gene>
<dbReference type="RefSeq" id="WP_111322297.1">
    <property type="nucleotide sequence ID" value="NZ_QKZT01000022.1"/>
</dbReference>
<dbReference type="PANTHER" id="PTHR12526:SF630">
    <property type="entry name" value="GLYCOSYLTRANSFERASE"/>
    <property type="match status" value="1"/>
</dbReference>
<protein>
    <submittedName>
        <fullName evidence="3">Glycosyltransferase involved in cell wall biosynthesis</fullName>
    </submittedName>
</protein>
<organism evidence="3 4">
    <name type="scientific">Algoriphagus chordae</name>
    <dbReference type="NCBI Taxonomy" id="237019"/>
    <lineage>
        <taxon>Bacteria</taxon>
        <taxon>Pseudomonadati</taxon>
        <taxon>Bacteroidota</taxon>
        <taxon>Cytophagia</taxon>
        <taxon>Cytophagales</taxon>
        <taxon>Cyclobacteriaceae</taxon>
        <taxon>Algoriphagus</taxon>
    </lineage>
</organism>
<dbReference type="InterPro" id="IPR028098">
    <property type="entry name" value="Glyco_trans_4-like_N"/>
</dbReference>
<dbReference type="CDD" id="cd03811">
    <property type="entry name" value="GT4_GT28_WabH-like"/>
    <property type="match status" value="1"/>
</dbReference>
<dbReference type="Proteomes" id="UP000248882">
    <property type="component" value="Unassembled WGS sequence"/>
</dbReference>
<dbReference type="PANTHER" id="PTHR12526">
    <property type="entry name" value="GLYCOSYLTRANSFERASE"/>
    <property type="match status" value="1"/>
</dbReference>
<feature type="domain" description="Glycosyltransferase subfamily 4-like N-terminal" evidence="2">
    <location>
        <begin position="14"/>
        <end position="168"/>
    </location>
</feature>
<dbReference type="AlphaFoldDB" id="A0A2W7R113"/>
<accession>A0A2W7R113</accession>
<evidence type="ECO:0000259" key="1">
    <source>
        <dbReference type="Pfam" id="PF00534"/>
    </source>
</evidence>
<evidence type="ECO:0000313" key="4">
    <source>
        <dbReference type="Proteomes" id="UP000248882"/>
    </source>
</evidence>
<evidence type="ECO:0000259" key="2">
    <source>
        <dbReference type="Pfam" id="PF13439"/>
    </source>
</evidence>
<dbReference type="OrthoDB" id="1522162at2"/>
<evidence type="ECO:0000313" key="3">
    <source>
        <dbReference type="EMBL" id="PZX47769.1"/>
    </source>
</evidence>
<dbReference type="Pfam" id="PF13439">
    <property type="entry name" value="Glyco_transf_4"/>
    <property type="match status" value="1"/>
</dbReference>
<dbReference type="EMBL" id="QKZT01000022">
    <property type="protein sequence ID" value="PZX47769.1"/>
    <property type="molecule type" value="Genomic_DNA"/>
</dbReference>
<dbReference type="GO" id="GO:0016757">
    <property type="term" value="F:glycosyltransferase activity"/>
    <property type="evidence" value="ECO:0007669"/>
    <property type="project" value="InterPro"/>
</dbReference>
<keyword evidence="3" id="KW-0808">Transferase</keyword>
<keyword evidence="4" id="KW-1185">Reference proteome</keyword>
<feature type="domain" description="Glycosyl transferase family 1" evidence="1">
    <location>
        <begin position="176"/>
        <end position="327"/>
    </location>
</feature>
<dbReference type="Pfam" id="PF00534">
    <property type="entry name" value="Glycos_transf_1"/>
    <property type="match status" value="1"/>
</dbReference>
<dbReference type="InterPro" id="IPR001296">
    <property type="entry name" value="Glyco_trans_1"/>
</dbReference>
<comment type="caution">
    <text evidence="3">The sequence shown here is derived from an EMBL/GenBank/DDBJ whole genome shotgun (WGS) entry which is preliminary data.</text>
</comment>
<name>A0A2W7R113_9BACT</name>
<dbReference type="Gene3D" id="3.40.50.2000">
    <property type="entry name" value="Glycogen Phosphorylase B"/>
    <property type="match status" value="2"/>
</dbReference>